<accession>A0A6G0N5H9</accession>
<feature type="region of interest" description="Disordered" evidence="1">
    <location>
        <begin position="1"/>
        <end position="21"/>
    </location>
</feature>
<sequence length="192" mass="20286">MSPQQPPPQRSDSGGASADRLNAYLYQVPAAHHFPLMHVERPSGQQLPPKAKAAPDREEATVAQAAAQVAADQRQQQVCSIQPAVCRDNTCSGRAGRGSTVPGQVSAYTSPRHLQKAVRAASEQFAQHKAALAQDGSNSPKSAPVLPTPVVDAGSANKLNIFMKQQPSTLPAALEPRSQRKLVAFLATSNPV</sequence>
<name>A0A6G0N5H9_9STRA</name>
<evidence type="ECO:0000313" key="3">
    <source>
        <dbReference type="Proteomes" id="UP000476176"/>
    </source>
</evidence>
<dbReference type="AlphaFoldDB" id="A0A6G0N5H9"/>
<reference evidence="2 3" key="1">
    <citation type="submission" date="2018-09" db="EMBL/GenBank/DDBJ databases">
        <title>Genomic investigation of the strawberry pathogen Phytophthora fragariae indicates pathogenicity is determined by transcriptional variation in three key races.</title>
        <authorList>
            <person name="Adams T.M."/>
            <person name="Armitage A.D."/>
            <person name="Sobczyk M.K."/>
            <person name="Bates H.J."/>
            <person name="Dunwell J.M."/>
            <person name="Nellist C.F."/>
            <person name="Harrison R.J."/>
        </authorList>
    </citation>
    <scope>NUCLEOTIDE SEQUENCE [LARGE SCALE GENOMIC DNA]</scope>
    <source>
        <strain evidence="2 3">BC-23</strain>
    </source>
</reference>
<proteinExistence type="predicted"/>
<dbReference type="EMBL" id="QXGC01001847">
    <property type="protein sequence ID" value="KAE9195008.1"/>
    <property type="molecule type" value="Genomic_DNA"/>
</dbReference>
<gene>
    <name evidence="2" type="ORF">PF004_g20557</name>
</gene>
<dbReference type="Proteomes" id="UP000476176">
    <property type="component" value="Unassembled WGS sequence"/>
</dbReference>
<organism evidence="2 3">
    <name type="scientific">Phytophthora fragariae</name>
    <dbReference type="NCBI Taxonomy" id="53985"/>
    <lineage>
        <taxon>Eukaryota</taxon>
        <taxon>Sar</taxon>
        <taxon>Stramenopiles</taxon>
        <taxon>Oomycota</taxon>
        <taxon>Peronosporomycetes</taxon>
        <taxon>Peronosporales</taxon>
        <taxon>Peronosporaceae</taxon>
        <taxon>Phytophthora</taxon>
    </lineage>
</organism>
<protein>
    <submittedName>
        <fullName evidence="2">Uncharacterized protein</fullName>
    </submittedName>
</protein>
<evidence type="ECO:0000256" key="1">
    <source>
        <dbReference type="SAM" id="MobiDB-lite"/>
    </source>
</evidence>
<comment type="caution">
    <text evidence="2">The sequence shown here is derived from an EMBL/GenBank/DDBJ whole genome shotgun (WGS) entry which is preliminary data.</text>
</comment>
<evidence type="ECO:0000313" key="2">
    <source>
        <dbReference type="EMBL" id="KAE9195008.1"/>
    </source>
</evidence>